<feature type="domain" description="DNA2/NAM7 helicase-like C-terminal" evidence="1">
    <location>
        <begin position="98"/>
        <end position="164"/>
    </location>
</feature>
<dbReference type="Pfam" id="PF13087">
    <property type="entry name" value="AAA_12"/>
    <property type="match status" value="1"/>
</dbReference>
<evidence type="ECO:0000313" key="3">
    <source>
        <dbReference type="Proteomes" id="UP000034112"/>
    </source>
</evidence>
<accession>A0A0G0A4Y0</accession>
<dbReference type="EMBL" id="JOKZ01000009">
    <property type="protein sequence ID" value="KKP07282.1"/>
    <property type="molecule type" value="Genomic_DNA"/>
</dbReference>
<dbReference type="Gene3D" id="3.40.50.300">
    <property type="entry name" value="P-loop containing nucleotide triphosphate hydrolases"/>
    <property type="match status" value="1"/>
</dbReference>
<protein>
    <recommendedName>
        <fullName evidence="1">DNA2/NAM7 helicase-like C-terminal domain-containing protein</fullName>
    </recommendedName>
</protein>
<name>A0A0G0A4Y0_TRIHA</name>
<comment type="caution">
    <text evidence="2">The sequence shown here is derived from an EMBL/GenBank/DDBJ whole genome shotgun (WGS) entry which is preliminary data.</text>
</comment>
<reference evidence="3" key="1">
    <citation type="journal article" date="2015" name="Genome Announc.">
        <title>Draft whole-genome sequence of the biocontrol agent Trichoderma harzianum T6776.</title>
        <authorList>
            <person name="Baroncelli R."/>
            <person name="Piaggeschi G."/>
            <person name="Fiorini L."/>
            <person name="Bertolini E."/>
            <person name="Zapparata A."/>
            <person name="Pe M.E."/>
            <person name="Sarrocco S."/>
            <person name="Vannacci G."/>
        </authorList>
    </citation>
    <scope>NUCLEOTIDE SEQUENCE [LARGE SCALE GENOMIC DNA]</scope>
    <source>
        <strain evidence="3">T6776</strain>
    </source>
</reference>
<gene>
    <name evidence="2" type="ORF">THAR02_00606</name>
</gene>
<dbReference type="InterPro" id="IPR027417">
    <property type="entry name" value="P-loop_NTPase"/>
</dbReference>
<evidence type="ECO:0000313" key="2">
    <source>
        <dbReference type="EMBL" id="KKP07282.1"/>
    </source>
</evidence>
<organism evidence="2 3">
    <name type="scientific">Trichoderma harzianum</name>
    <name type="common">Hypocrea lixii</name>
    <dbReference type="NCBI Taxonomy" id="5544"/>
    <lineage>
        <taxon>Eukaryota</taxon>
        <taxon>Fungi</taxon>
        <taxon>Dikarya</taxon>
        <taxon>Ascomycota</taxon>
        <taxon>Pezizomycotina</taxon>
        <taxon>Sordariomycetes</taxon>
        <taxon>Hypocreomycetidae</taxon>
        <taxon>Hypocreales</taxon>
        <taxon>Hypocreaceae</taxon>
        <taxon>Trichoderma</taxon>
    </lineage>
</organism>
<dbReference type="OrthoDB" id="6513042at2759"/>
<proteinExistence type="predicted"/>
<dbReference type="Proteomes" id="UP000034112">
    <property type="component" value="Unassembled WGS sequence"/>
</dbReference>
<sequence>MIKDDIHDYVRYLNIRKGLVEDLMTLINQYKLPLQLNATNTSYINPANAHFVAELVSRLVASAALFSAQSYLDDRFHDRFNAGRQYKGKDKGKEKEHEQKHLLEETLAKLSEAEVPHGLVDVRTIDESPSHQAEVIIYDLVQTDKPGFVVEDERLTVMTTRAQVQAPSSSYVWECISLDQRKEMLEALHTSSALLKDAVFPPPMLIYS</sequence>
<dbReference type="AlphaFoldDB" id="A0A0G0A4Y0"/>
<dbReference type="InterPro" id="IPR041679">
    <property type="entry name" value="DNA2/NAM7-like_C"/>
</dbReference>
<evidence type="ECO:0000259" key="1">
    <source>
        <dbReference type="Pfam" id="PF13087"/>
    </source>
</evidence>